<sequence length="97" mass="11021">MSDEGVRMNASIENVSVEVKISAFDSVRKMNWEVRLEDIHPSDSMASSLDSLERSVRRGMDLDLSNHLLKLARSVWLVRSGQFETDFLKNGDGHDQK</sequence>
<accession>A0A846WTV3</accession>
<dbReference type="RefSeq" id="WP_006370016.1">
    <property type="nucleotide sequence ID" value="NZ_JAAXPC010000017.1"/>
</dbReference>
<comment type="caution">
    <text evidence="1">The sequence shown here is derived from an EMBL/GenBank/DDBJ whole genome shotgun (WGS) entry which is preliminary data.</text>
</comment>
<evidence type="ECO:0000313" key="2">
    <source>
        <dbReference type="Proteomes" id="UP000563898"/>
    </source>
</evidence>
<gene>
    <name evidence="1" type="ORF">HGA05_22675</name>
</gene>
<dbReference type="EMBL" id="JAAXPC010000017">
    <property type="protein sequence ID" value="NKY04376.1"/>
    <property type="molecule type" value="Genomic_DNA"/>
</dbReference>
<organism evidence="1 2">
    <name type="scientific">Gordonia polyisoprenivorans</name>
    <dbReference type="NCBI Taxonomy" id="84595"/>
    <lineage>
        <taxon>Bacteria</taxon>
        <taxon>Bacillati</taxon>
        <taxon>Actinomycetota</taxon>
        <taxon>Actinomycetes</taxon>
        <taxon>Mycobacteriales</taxon>
        <taxon>Gordoniaceae</taxon>
        <taxon>Gordonia</taxon>
    </lineage>
</organism>
<dbReference type="AlphaFoldDB" id="A0A846WTV3"/>
<evidence type="ECO:0000313" key="1">
    <source>
        <dbReference type="EMBL" id="NKY04376.1"/>
    </source>
</evidence>
<reference evidence="1 2" key="1">
    <citation type="submission" date="2020-04" db="EMBL/GenBank/DDBJ databases">
        <title>MicrobeNet Type strains.</title>
        <authorList>
            <person name="Nicholson A.C."/>
        </authorList>
    </citation>
    <scope>NUCLEOTIDE SEQUENCE [LARGE SCALE GENOMIC DNA]</scope>
    <source>
        <strain evidence="1 2">ATCC BAA-14</strain>
    </source>
</reference>
<proteinExistence type="predicted"/>
<name>A0A846WTV3_9ACTN</name>
<dbReference type="Proteomes" id="UP000563898">
    <property type="component" value="Unassembled WGS sequence"/>
</dbReference>
<protein>
    <submittedName>
        <fullName evidence="1">Uncharacterized protein</fullName>
    </submittedName>
</protein>